<evidence type="ECO:0000313" key="1">
    <source>
        <dbReference type="EMBL" id="BAH43121.1"/>
    </source>
</evidence>
<dbReference type="KEGG" id="bbe:BBR47_21440"/>
<dbReference type="RefSeq" id="WP_012685849.1">
    <property type="nucleotide sequence ID" value="NC_012491.1"/>
</dbReference>
<dbReference type="STRING" id="358681.BBR47_21440"/>
<accession>C0ZBG2</accession>
<protein>
    <submittedName>
        <fullName evidence="1">Uncharacterized protein</fullName>
    </submittedName>
</protein>
<dbReference type="eggNOG" id="ENOG5033JJG">
    <property type="taxonomic scope" value="Bacteria"/>
</dbReference>
<dbReference type="EMBL" id="AP008955">
    <property type="protein sequence ID" value="BAH43121.1"/>
    <property type="molecule type" value="Genomic_DNA"/>
</dbReference>
<sequence length="47" mass="5090">MLALGVILLLFTIGVAIAIGYRANESVRHFDESAHESFIGSQAEREG</sequence>
<gene>
    <name evidence="1" type="ordered locus">BBR47_21440</name>
</gene>
<proteinExistence type="predicted"/>
<keyword evidence="2" id="KW-1185">Reference proteome</keyword>
<dbReference type="Proteomes" id="UP000001877">
    <property type="component" value="Chromosome"/>
</dbReference>
<dbReference type="AlphaFoldDB" id="C0ZBG2"/>
<reference evidence="1 2" key="1">
    <citation type="submission" date="2005-03" db="EMBL/GenBank/DDBJ databases">
        <title>Brevibacillus brevis strain 47, complete genome.</title>
        <authorList>
            <person name="Hosoyama A."/>
            <person name="Yamada R."/>
            <person name="Hongo Y."/>
            <person name="Terui Y."/>
            <person name="Ankai A."/>
            <person name="Masuyama W."/>
            <person name="Sekiguchi M."/>
            <person name="Takeda T."/>
            <person name="Asano K."/>
            <person name="Ohji S."/>
            <person name="Ichikawa N."/>
            <person name="Narita S."/>
            <person name="Aoki N."/>
            <person name="Miura H."/>
            <person name="Matsushita S."/>
            <person name="Sekigawa T."/>
            <person name="Yamagata H."/>
            <person name="Yoshikawa H."/>
            <person name="Udaka S."/>
            <person name="Tanikawa S."/>
            <person name="Fujita N."/>
        </authorList>
    </citation>
    <scope>NUCLEOTIDE SEQUENCE [LARGE SCALE GENOMIC DNA]</scope>
    <source>
        <strain evidence="2">47 / JCM 6285 / NBRC 100599</strain>
    </source>
</reference>
<name>C0ZBG2_BREBN</name>
<dbReference type="HOGENOM" id="CLU_3165362_0_0_9"/>
<evidence type="ECO:0000313" key="2">
    <source>
        <dbReference type="Proteomes" id="UP000001877"/>
    </source>
</evidence>
<organism evidence="1 2">
    <name type="scientific">Brevibacillus brevis (strain 47 / JCM 6285 / NBRC 100599)</name>
    <dbReference type="NCBI Taxonomy" id="358681"/>
    <lineage>
        <taxon>Bacteria</taxon>
        <taxon>Bacillati</taxon>
        <taxon>Bacillota</taxon>
        <taxon>Bacilli</taxon>
        <taxon>Bacillales</taxon>
        <taxon>Paenibacillaceae</taxon>
        <taxon>Brevibacillus</taxon>
    </lineage>
</organism>